<sequence>MVDADAFNLWIRKLSSADEPKAALVCFPHAGGSANSYFQFARGFGEFDVYGVQYPGRQDRRREPFRDSIAELAADIAEQLDGWTDLPVVLLGNSMGALVGFEVAQRLEAAGRAPLSLFACGRVAPTLRKDEQTHLKSRDDFLREMVELGGMGSELLQDEEIIDIVLPPMQADYRIAEKYCSSPQARVAVPIHVHIGDVDPKVSEEEAAGWRRATTGEFSLDVHRGGHFFFTEGNGDGLTAAVRRSVEDALSTKA</sequence>
<dbReference type="PANTHER" id="PTHR11487">
    <property type="entry name" value="THIOESTERASE"/>
    <property type="match status" value="1"/>
</dbReference>
<proteinExistence type="inferred from homology"/>
<comment type="caution">
    <text evidence="4">The sequence shown here is derived from an EMBL/GenBank/DDBJ whole genome shotgun (WGS) entry which is preliminary data.</text>
</comment>
<dbReference type="PATRIC" id="fig|359131.3.peg.1603"/>
<dbReference type="GO" id="GO:0016787">
    <property type="term" value="F:hydrolase activity"/>
    <property type="evidence" value="ECO:0007669"/>
    <property type="project" value="UniProtKB-KW"/>
</dbReference>
<dbReference type="InterPro" id="IPR029058">
    <property type="entry name" value="AB_hydrolase_fold"/>
</dbReference>
<organism evidence="4 5">
    <name type="scientific">Streptomyces rubellomurinus (strain ATCC 31215)</name>
    <dbReference type="NCBI Taxonomy" id="359131"/>
    <lineage>
        <taxon>Bacteria</taxon>
        <taxon>Bacillati</taxon>
        <taxon>Actinomycetota</taxon>
        <taxon>Actinomycetes</taxon>
        <taxon>Kitasatosporales</taxon>
        <taxon>Streptomycetaceae</taxon>
        <taxon>Streptomyces</taxon>
    </lineage>
</organism>
<name>A0A0F2TKE6_STRR3</name>
<accession>A0A0F2TKE6</accession>
<feature type="domain" description="Thioesterase TesA-like" evidence="3">
    <location>
        <begin position="25"/>
        <end position="195"/>
    </location>
</feature>
<protein>
    <recommendedName>
        <fullName evidence="3">Thioesterase TesA-like domain-containing protein</fullName>
    </recommendedName>
</protein>
<dbReference type="InterPro" id="IPR001031">
    <property type="entry name" value="Thioesterase"/>
</dbReference>
<evidence type="ECO:0000259" key="3">
    <source>
        <dbReference type="SMART" id="SM00824"/>
    </source>
</evidence>
<dbReference type="InterPro" id="IPR012223">
    <property type="entry name" value="TEII"/>
</dbReference>
<evidence type="ECO:0000256" key="2">
    <source>
        <dbReference type="ARBA" id="ARBA00022801"/>
    </source>
</evidence>
<dbReference type="Gene3D" id="3.40.50.1820">
    <property type="entry name" value="alpha/beta hydrolase"/>
    <property type="match status" value="1"/>
</dbReference>
<dbReference type="EMBL" id="JZKH01000015">
    <property type="protein sequence ID" value="KJS62197.1"/>
    <property type="molecule type" value="Genomic_DNA"/>
</dbReference>
<evidence type="ECO:0000313" key="4">
    <source>
        <dbReference type="EMBL" id="KJS62197.1"/>
    </source>
</evidence>
<dbReference type="SUPFAM" id="SSF53474">
    <property type="entry name" value="alpha/beta-Hydrolases"/>
    <property type="match status" value="1"/>
</dbReference>
<dbReference type="InterPro" id="IPR020802">
    <property type="entry name" value="TesA-like"/>
</dbReference>
<dbReference type="RefSeq" id="WP_045694297.1">
    <property type="nucleotide sequence ID" value="NZ_JZKH01000015.1"/>
</dbReference>
<dbReference type="AlphaFoldDB" id="A0A0F2TKE6"/>
<keyword evidence="2" id="KW-0378">Hydrolase</keyword>
<evidence type="ECO:0000313" key="5">
    <source>
        <dbReference type="Proteomes" id="UP000033699"/>
    </source>
</evidence>
<keyword evidence="5" id="KW-1185">Reference proteome</keyword>
<reference evidence="4 5" key="1">
    <citation type="submission" date="2015-02" db="EMBL/GenBank/DDBJ databases">
        <authorList>
            <person name="Ju K.-S."/>
            <person name="Doroghazi J.R."/>
            <person name="Metcalf W."/>
        </authorList>
    </citation>
    <scope>NUCLEOTIDE SEQUENCE [LARGE SCALE GENOMIC DNA]</scope>
    <source>
        <strain evidence="4 5">ATCC 31215</strain>
    </source>
</reference>
<dbReference type="PANTHER" id="PTHR11487:SF0">
    <property type="entry name" value="S-ACYL FATTY ACID SYNTHASE THIOESTERASE, MEDIUM CHAIN"/>
    <property type="match status" value="1"/>
</dbReference>
<comment type="similarity">
    <text evidence="1">Belongs to the thioesterase family.</text>
</comment>
<dbReference type="OrthoDB" id="8480037at2"/>
<dbReference type="Proteomes" id="UP000033699">
    <property type="component" value="Unassembled WGS sequence"/>
</dbReference>
<evidence type="ECO:0000256" key="1">
    <source>
        <dbReference type="ARBA" id="ARBA00007169"/>
    </source>
</evidence>
<dbReference type="Pfam" id="PF00975">
    <property type="entry name" value="Thioesterase"/>
    <property type="match status" value="1"/>
</dbReference>
<gene>
    <name evidence="4" type="ORF">VM95_10010</name>
</gene>
<dbReference type="GO" id="GO:0008610">
    <property type="term" value="P:lipid biosynthetic process"/>
    <property type="evidence" value="ECO:0007669"/>
    <property type="project" value="TreeGrafter"/>
</dbReference>
<dbReference type="SMART" id="SM00824">
    <property type="entry name" value="PKS_TE"/>
    <property type="match status" value="1"/>
</dbReference>